<comment type="caution">
    <text evidence="1">The sequence shown here is derived from an EMBL/GenBank/DDBJ whole genome shotgun (WGS) entry which is preliminary data.</text>
</comment>
<dbReference type="EMBL" id="JACU01000007">
    <property type="protein sequence ID" value="KMS53596.1"/>
    <property type="molecule type" value="Genomic_DNA"/>
</dbReference>
<protein>
    <submittedName>
        <fullName evidence="1">Uncharacterized protein</fullName>
    </submittedName>
</protein>
<gene>
    <name evidence="1" type="ORF">V474_22210</name>
</gene>
<sequence>MASADSGKKPALPLVQRSVHWVIYWDIFRVIYTAIFRPILPGCLRFRHDGTAKRAKLGS</sequence>
<dbReference type="PATRIC" id="fig|1114963.3.peg.3282"/>
<reference evidence="1 2" key="1">
    <citation type="journal article" date="2015" name="G3 (Bethesda)">
        <title>Insights into Ongoing Evolution of the Hexachlorocyclohexane Catabolic Pathway from Comparative Genomics of Ten Sphingomonadaceae Strains.</title>
        <authorList>
            <person name="Pearce S.L."/>
            <person name="Oakeshott J.G."/>
            <person name="Pandey G."/>
        </authorList>
    </citation>
    <scope>NUCLEOTIDE SEQUENCE [LARGE SCALE GENOMIC DNA]</scope>
    <source>
        <strain evidence="1 2">LL02</strain>
    </source>
</reference>
<dbReference type="Proteomes" id="UP000052268">
    <property type="component" value="Unassembled WGS sequence"/>
</dbReference>
<accession>A0A0J7XNT1</accession>
<dbReference type="AlphaFoldDB" id="A0A0J7XNT1"/>
<evidence type="ECO:0000313" key="2">
    <source>
        <dbReference type="Proteomes" id="UP000052268"/>
    </source>
</evidence>
<name>A0A0J7XNT1_9SPHN</name>
<proteinExistence type="predicted"/>
<keyword evidence="2" id="KW-1185">Reference proteome</keyword>
<evidence type="ECO:0000313" key="1">
    <source>
        <dbReference type="EMBL" id="KMS53596.1"/>
    </source>
</evidence>
<organism evidence="1 2">
    <name type="scientific">Novosphingobium barchaimii LL02</name>
    <dbReference type="NCBI Taxonomy" id="1114963"/>
    <lineage>
        <taxon>Bacteria</taxon>
        <taxon>Pseudomonadati</taxon>
        <taxon>Pseudomonadota</taxon>
        <taxon>Alphaproteobacteria</taxon>
        <taxon>Sphingomonadales</taxon>
        <taxon>Sphingomonadaceae</taxon>
        <taxon>Novosphingobium</taxon>
    </lineage>
</organism>